<dbReference type="Proteomes" id="UP001058974">
    <property type="component" value="Chromosome 1"/>
</dbReference>
<gene>
    <name evidence="1" type="ORF">KIW84_012881</name>
</gene>
<organism evidence="1 2">
    <name type="scientific">Pisum sativum</name>
    <name type="common">Garden pea</name>
    <name type="synonym">Lathyrus oleraceus</name>
    <dbReference type="NCBI Taxonomy" id="3888"/>
    <lineage>
        <taxon>Eukaryota</taxon>
        <taxon>Viridiplantae</taxon>
        <taxon>Streptophyta</taxon>
        <taxon>Embryophyta</taxon>
        <taxon>Tracheophyta</taxon>
        <taxon>Spermatophyta</taxon>
        <taxon>Magnoliopsida</taxon>
        <taxon>eudicotyledons</taxon>
        <taxon>Gunneridae</taxon>
        <taxon>Pentapetalae</taxon>
        <taxon>rosids</taxon>
        <taxon>fabids</taxon>
        <taxon>Fabales</taxon>
        <taxon>Fabaceae</taxon>
        <taxon>Papilionoideae</taxon>
        <taxon>50 kb inversion clade</taxon>
        <taxon>NPAAA clade</taxon>
        <taxon>Hologalegina</taxon>
        <taxon>IRL clade</taxon>
        <taxon>Fabeae</taxon>
        <taxon>Lathyrus</taxon>
    </lineage>
</organism>
<dbReference type="EMBL" id="JAMSHJ010000001">
    <property type="protein sequence ID" value="KAI5444421.1"/>
    <property type="molecule type" value="Genomic_DNA"/>
</dbReference>
<dbReference type="AlphaFoldDB" id="A0A9D5GWY2"/>
<evidence type="ECO:0000313" key="1">
    <source>
        <dbReference type="EMBL" id="KAI5444421.1"/>
    </source>
</evidence>
<name>A0A9D5GWY2_PEA</name>
<keyword evidence="2" id="KW-1185">Reference proteome</keyword>
<protein>
    <submittedName>
        <fullName evidence="1">Uncharacterized protein</fullName>
    </submittedName>
</protein>
<dbReference type="Gramene" id="Psat01G0288100-T1">
    <property type="protein sequence ID" value="KAI5444421.1"/>
    <property type="gene ID" value="KIW84_012881"/>
</dbReference>
<comment type="caution">
    <text evidence="1">The sequence shown here is derived from an EMBL/GenBank/DDBJ whole genome shotgun (WGS) entry which is preliminary data.</text>
</comment>
<proteinExistence type="predicted"/>
<reference evidence="1 2" key="1">
    <citation type="journal article" date="2022" name="Nat. Genet.">
        <title>Improved pea reference genome and pan-genome highlight genomic features and evolutionary characteristics.</title>
        <authorList>
            <person name="Yang T."/>
            <person name="Liu R."/>
            <person name="Luo Y."/>
            <person name="Hu S."/>
            <person name="Wang D."/>
            <person name="Wang C."/>
            <person name="Pandey M.K."/>
            <person name="Ge S."/>
            <person name="Xu Q."/>
            <person name="Li N."/>
            <person name="Li G."/>
            <person name="Huang Y."/>
            <person name="Saxena R.K."/>
            <person name="Ji Y."/>
            <person name="Li M."/>
            <person name="Yan X."/>
            <person name="He Y."/>
            <person name="Liu Y."/>
            <person name="Wang X."/>
            <person name="Xiang C."/>
            <person name="Varshney R.K."/>
            <person name="Ding H."/>
            <person name="Gao S."/>
            <person name="Zong X."/>
        </authorList>
    </citation>
    <scope>NUCLEOTIDE SEQUENCE [LARGE SCALE GENOMIC DNA]</scope>
    <source>
        <strain evidence="1 2">cv. Zhongwan 6</strain>
    </source>
</reference>
<evidence type="ECO:0000313" key="2">
    <source>
        <dbReference type="Proteomes" id="UP001058974"/>
    </source>
</evidence>
<accession>A0A9D5GWY2</accession>
<sequence length="153" mass="17017">MDGNEEDSSSQAIEVYKHEENCINSCTGDGSVDFYGKPALKARTGRWKGASLLLVNQGLIASAFSGVEANLVLFSKINATPPEPQLTETLPLGSAEFLTNWPNRRGVQKLGAHYMLKKGKLQDCVKAWERLINRIQTRKEVQVFICCVKDSWD</sequence>